<name>A0A644UTD3_9ZZZZ</name>
<evidence type="ECO:0000313" key="1">
    <source>
        <dbReference type="EMBL" id="MPL81975.1"/>
    </source>
</evidence>
<organism evidence="1">
    <name type="scientific">bioreactor metagenome</name>
    <dbReference type="NCBI Taxonomy" id="1076179"/>
    <lineage>
        <taxon>unclassified sequences</taxon>
        <taxon>metagenomes</taxon>
        <taxon>ecological metagenomes</taxon>
    </lineage>
</organism>
<sequence>MKFILQLINLKKPVADALTAKNKHGIAGQFFFGFGDDFVDGNDDRAIFEVGLEFKGPGHALIIEMGDHLQGLHHNLHEKHSLLFRAKAGWSWPDTPLQR</sequence>
<gene>
    <name evidence="1" type="ORF">SDC9_27909</name>
</gene>
<dbReference type="AlphaFoldDB" id="A0A644UTD3"/>
<comment type="caution">
    <text evidence="1">The sequence shown here is derived from an EMBL/GenBank/DDBJ whole genome shotgun (WGS) entry which is preliminary data.</text>
</comment>
<protein>
    <submittedName>
        <fullName evidence="1">Uncharacterized protein</fullName>
    </submittedName>
</protein>
<proteinExistence type="predicted"/>
<reference evidence="1" key="1">
    <citation type="submission" date="2019-08" db="EMBL/GenBank/DDBJ databases">
        <authorList>
            <person name="Kucharzyk K."/>
            <person name="Murdoch R.W."/>
            <person name="Higgins S."/>
            <person name="Loffler F."/>
        </authorList>
    </citation>
    <scope>NUCLEOTIDE SEQUENCE</scope>
</reference>
<dbReference type="EMBL" id="VSSQ01000157">
    <property type="protein sequence ID" value="MPL81975.1"/>
    <property type="molecule type" value="Genomic_DNA"/>
</dbReference>
<accession>A0A644UTD3</accession>